<comment type="subcellular location">
    <subcellularLocation>
        <location evidence="1">Cell membrane</location>
        <topology evidence="1">Multi-pass membrane protein</topology>
    </subcellularLocation>
</comment>
<name>A0A4S4B1G2_9RHOO</name>
<evidence type="ECO:0000256" key="7">
    <source>
        <dbReference type="SAM" id="Phobius"/>
    </source>
</evidence>
<dbReference type="GO" id="GO:0009055">
    <property type="term" value="F:electron transfer activity"/>
    <property type="evidence" value="ECO:0007669"/>
    <property type="project" value="TreeGrafter"/>
</dbReference>
<evidence type="ECO:0000256" key="5">
    <source>
        <dbReference type="ARBA" id="ARBA00022989"/>
    </source>
</evidence>
<comment type="caution">
    <text evidence="8">The sequence shown here is derived from an EMBL/GenBank/DDBJ whole genome shotgun (WGS) entry which is preliminary data.</text>
</comment>
<feature type="transmembrane region" description="Helical" evidence="7">
    <location>
        <begin position="79"/>
        <end position="97"/>
    </location>
</feature>
<evidence type="ECO:0000256" key="4">
    <source>
        <dbReference type="ARBA" id="ARBA00022692"/>
    </source>
</evidence>
<evidence type="ECO:0000256" key="1">
    <source>
        <dbReference type="ARBA" id="ARBA00004651"/>
    </source>
</evidence>
<feature type="transmembrane region" description="Helical" evidence="7">
    <location>
        <begin position="301"/>
        <end position="323"/>
    </location>
</feature>
<evidence type="ECO:0000313" key="9">
    <source>
        <dbReference type="Proteomes" id="UP000308430"/>
    </source>
</evidence>
<dbReference type="OrthoDB" id="9776710at2"/>
<dbReference type="PANTHER" id="PTHR43141:SF2">
    <property type="entry name" value="BLR3729 PROTEIN"/>
    <property type="match status" value="1"/>
</dbReference>
<dbReference type="InterPro" id="IPR003317">
    <property type="entry name" value="Cyt-d_oxidase_su2"/>
</dbReference>
<feature type="transmembrane region" description="Helical" evidence="7">
    <location>
        <begin position="224"/>
        <end position="244"/>
    </location>
</feature>
<keyword evidence="6 7" id="KW-0472">Membrane</keyword>
<protein>
    <submittedName>
        <fullName evidence="8">Cytochrome d ubiquinol oxidase subunit II</fullName>
    </submittedName>
</protein>
<feature type="transmembrane region" description="Helical" evidence="7">
    <location>
        <begin position="146"/>
        <end position="173"/>
    </location>
</feature>
<dbReference type="PANTHER" id="PTHR43141">
    <property type="entry name" value="CYTOCHROME BD2 SUBUNIT II"/>
    <property type="match status" value="1"/>
</dbReference>
<comment type="similarity">
    <text evidence="2">Belongs to the cytochrome ubiquinol oxidase subunit 2 family.</text>
</comment>
<evidence type="ECO:0000313" key="8">
    <source>
        <dbReference type="EMBL" id="THF66402.1"/>
    </source>
</evidence>
<dbReference type="GO" id="GO:0005886">
    <property type="term" value="C:plasma membrane"/>
    <property type="evidence" value="ECO:0007669"/>
    <property type="project" value="UniProtKB-SubCell"/>
</dbReference>
<proteinExistence type="inferred from homology"/>
<dbReference type="Proteomes" id="UP000308430">
    <property type="component" value="Unassembled WGS sequence"/>
</dbReference>
<dbReference type="GO" id="GO:0016682">
    <property type="term" value="F:oxidoreductase activity, acting on diphenols and related substances as donors, oxygen as acceptor"/>
    <property type="evidence" value="ECO:0007669"/>
    <property type="project" value="TreeGrafter"/>
</dbReference>
<feature type="transmembrane region" description="Helical" evidence="7">
    <location>
        <begin position="118"/>
        <end position="140"/>
    </location>
</feature>
<feature type="transmembrane region" description="Helical" evidence="7">
    <location>
        <begin position="256"/>
        <end position="281"/>
    </location>
</feature>
<evidence type="ECO:0000256" key="2">
    <source>
        <dbReference type="ARBA" id="ARBA00007543"/>
    </source>
</evidence>
<reference evidence="8 9" key="1">
    <citation type="submission" date="2019-04" db="EMBL/GenBank/DDBJ databases">
        <title>Azoarcus nasutitermitis sp. nov. isolated from termite nest.</title>
        <authorList>
            <person name="Lin S.-Y."/>
            <person name="Hameed A."/>
            <person name="Hsu Y.-H."/>
            <person name="Young C.-C."/>
        </authorList>
    </citation>
    <scope>NUCLEOTIDE SEQUENCE [LARGE SCALE GENOMIC DNA]</scope>
    <source>
        <strain evidence="8 9">CC-YHH838</strain>
    </source>
</reference>
<keyword evidence="5 7" id="KW-1133">Transmembrane helix</keyword>
<evidence type="ECO:0000256" key="6">
    <source>
        <dbReference type="ARBA" id="ARBA00023136"/>
    </source>
</evidence>
<dbReference type="RefSeq" id="WP_136347343.1">
    <property type="nucleotide sequence ID" value="NZ_SSOC01000002.1"/>
</dbReference>
<organism evidence="8 9">
    <name type="scientific">Pseudothauera nasutitermitis</name>
    <dbReference type="NCBI Taxonomy" id="2565930"/>
    <lineage>
        <taxon>Bacteria</taxon>
        <taxon>Pseudomonadati</taxon>
        <taxon>Pseudomonadota</taxon>
        <taxon>Betaproteobacteria</taxon>
        <taxon>Rhodocyclales</taxon>
        <taxon>Zoogloeaceae</taxon>
        <taxon>Pseudothauera</taxon>
    </lineage>
</organism>
<feature type="transmembrane region" description="Helical" evidence="7">
    <location>
        <begin position="185"/>
        <end position="204"/>
    </location>
</feature>
<sequence length="336" mass="36174">MDEAYWLPVIFAALMALAILLYVVLDGYDLGVGLLLPFAGEEEKDWMIASIGPFWDANETWLVLGIGLLLVAFPTANGVILGALYLPVAIMLIGLILRGVAFDFRVKAHADHKRWWNAAFAAGSLVTALAQGVMLGRFLTGFAPGALAWIFALLAGVGLAAAYALLGATWLIMKGEGRLQARACAWARRALVGAALGVAAVSLITPLVSQRIAAKWFTLPEFLLVLPLPVVTAALLLALWVGLPRLASRQAAGNDAWCWAPFVGTVGIFLLAFQGLAYSIFPEMVIGRMDIWQAAGHPQGLWVILIGALLVVPAILAYTVFVYRVFWGKTRALTYE</sequence>
<gene>
    <name evidence="8" type="ORF">E6C76_06050</name>
</gene>
<feature type="transmembrane region" description="Helical" evidence="7">
    <location>
        <begin position="6"/>
        <end position="25"/>
    </location>
</feature>
<dbReference type="GO" id="GO:0070069">
    <property type="term" value="C:cytochrome complex"/>
    <property type="evidence" value="ECO:0007669"/>
    <property type="project" value="TreeGrafter"/>
</dbReference>
<keyword evidence="3" id="KW-1003">Cell membrane</keyword>
<dbReference type="Pfam" id="PF02322">
    <property type="entry name" value="Cyt_bd_oxida_II"/>
    <property type="match status" value="1"/>
</dbReference>
<dbReference type="AlphaFoldDB" id="A0A4S4B1G2"/>
<keyword evidence="4 7" id="KW-0812">Transmembrane</keyword>
<evidence type="ECO:0000256" key="3">
    <source>
        <dbReference type="ARBA" id="ARBA00022475"/>
    </source>
</evidence>
<accession>A0A4S4B1G2</accession>
<keyword evidence="9" id="KW-1185">Reference proteome</keyword>
<dbReference type="GO" id="GO:0019646">
    <property type="term" value="P:aerobic electron transport chain"/>
    <property type="evidence" value="ECO:0007669"/>
    <property type="project" value="TreeGrafter"/>
</dbReference>
<dbReference type="EMBL" id="SSOC01000002">
    <property type="protein sequence ID" value="THF66402.1"/>
    <property type="molecule type" value="Genomic_DNA"/>
</dbReference>